<keyword evidence="5" id="KW-0999">Mitochondrion inner membrane</keyword>
<protein>
    <submittedName>
        <fullName evidence="11">Translocase of the inner membrane</fullName>
    </submittedName>
</protein>
<organism evidence="11 12">
    <name type="scientific">Dispira parvispora</name>
    <dbReference type="NCBI Taxonomy" id="1520584"/>
    <lineage>
        <taxon>Eukaryota</taxon>
        <taxon>Fungi</taxon>
        <taxon>Fungi incertae sedis</taxon>
        <taxon>Zoopagomycota</taxon>
        <taxon>Kickxellomycotina</taxon>
        <taxon>Dimargaritomycetes</taxon>
        <taxon>Dimargaritales</taxon>
        <taxon>Dimargaritaceae</taxon>
        <taxon>Dispira</taxon>
    </lineage>
</organism>
<evidence type="ECO:0000256" key="2">
    <source>
        <dbReference type="ARBA" id="ARBA00008444"/>
    </source>
</evidence>
<sequence length="63" mass="6541">MRGSDHTRDPCPWVILNDLGGAFAMGAIGGGIWHTIKGAKNSPRGERLVGAMTAVKARAPVLG</sequence>
<comment type="caution">
    <text evidence="11">The sequence shown here is derived from an EMBL/GenBank/DDBJ whole genome shotgun (WGS) entry which is preliminary data.</text>
</comment>
<keyword evidence="9" id="KW-0496">Mitochondrion</keyword>
<evidence type="ECO:0000313" key="11">
    <source>
        <dbReference type="EMBL" id="KAJ1961608.1"/>
    </source>
</evidence>
<dbReference type="GO" id="GO:0008320">
    <property type="term" value="F:protein transmembrane transporter activity"/>
    <property type="evidence" value="ECO:0007669"/>
    <property type="project" value="TreeGrafter"/>
</dbReference>
<comment type="similarity">
    <text evidence="2">Belongs to the Tim17/Tim22/Tim23 family.</text>
</comment>
<dbReference type="EMBL" id="JANBPY010001102">
    <property type="protein sequence ID" value="KAJ1961608.1"/>
    <property type="molecule type" value="Genomic_DNA"/>
</dbReference>
<keyword evidence="10" id="KW-0472">Membrane</keyword>
<keyword evidence="8" id="KW-0811">Translocation</keyword>
<evidence type="ECO:0000256" key="1">
    <source>
        <dbReference type="ARBA" id="ARBA00004448"/>
    </source>
</evidence>
<feature type="non-terminal residue" evidence="11">
    <location>
        <position position="63"/>
    </location>
</feature>
<gene>
    <name evidence="11" type="primary">TIM17</name>
    <name evidence="11" type="ORF">IWQ62_003804</name>
</gene>
<evidence type="ECO:0000256" key="4">
    <source>
        <dbReference type="ARBA" id="ARBA00022692"/>
    </source>
</evidence>
<name>A0A9W8AT33_9FUNG</name>
<dbReference type="Pfam" id="PF02466">
    <property type="entry name" value="Tim17"/>
    <property type="match status" value="1"/>
</dbReference>
<reference evidence="11" key="1">
    <citation type="submission" date="2022-07" db="EMBL/GenBank/DDBJ databases">
        <title>Phylogenomic reconstructions and comparative analyses of Kickxellomycotina fungi.</title>
        <authorList>
            <person name="Reynolds N.K."/>
            <person name="Stajich J.E."/>
            <person name="Barry K."/>
            <person name="Grigoriev I.V."/>
            <person name="Crous P."/>
            <person name="Smith M.E."/>
        </authorList>
    </citation>
    <scope>NUCLEOTIDE SEQUENCE</scope>
    <source>
        <strain evidence="11">RSA 1196</strain>
    </source>
</reference>
<comment type="subcellular location">
    <subcellularLocation>
        <location evidence="1">Mitochondrion inner membrane</location>
        <topology evidence="1">Multi-pass membrane protein</topology>
    </subcellularLocation>
</comment>
<dbReference type="AlphaFoldDB" id="A0A9W8AT33"/>
<evidence type="ECO:0000256" key="6">
    <source>
        <dbReference type="ARBA" id="ARBA00022927"/>
    </source>
</evidence>
<evidence type="ECO:0000256" key="7">
    <source>
        <dbReference type="ARBA" id="ARBA00022989"/>
    </source>
</evidence>
<dbReference type="GO" id="GO:0005744">
    <property type="term" value="C:TIM23 mitochondrial import inner membrane translocase complex"/>
    <property type="evidence" value="ECO:0007669"/>
    <property type="project" value="TreeGrafter"/>
</dbReference>
<keyword evidence="7" id="KW-1133">Transmembrane helix</keyword>
<evidence type="ECO:0000256" key="8">
    <source>
        <dbReference type="ARBA" id="ARBA00023010"/>
    </source>
</evidence>
<dbReference type="GO" id="GO:0030150">
    <property type="term" value="P:protein import into mitochondrial matrix"/>
    <property type="evidence" value="ECO:0007669"/>
    <property type="project" value="TreeGrafter"/>
</dbReference>
<keyword evidence="3" id="KW-0813">Transport</keyword>
<proteinExistence type="inferred from homology"/>
<dbReference type="Proteomes" id="UP001150925">
    <property type="component" value="Unassembled WGS sequence"/>
</dbReference>
<dbReference type="PANTHER" id="PTHR10485">
    <property type="entry name" value="MITOCHONDRIAL IMPORT INNER MEMBRANE TRANSLOCASE SUBUNIT TIM-17"/>
    <property type="match status" value="1"/>
</dbReference>
<dbReference type="OrthoDB" id="2261329at2759"/>
<evidence type="ECO:0000256" key="5">
    <source>
        <dbReference type="ARBA" id="ARBA00022792"/>
    </source>
</evidence>
<keyword evidence="12" id="KW-1185">Reference proteome</keyword>
<evidence type="ECO:0000256" key="3">
    <source>
        <dbReference type="ARBA" id="ARBA00022448"/>
    </source>
</evidence>
<evidence type="ECO:0000256" key="9">
    <source>
        <dbReference type="ARBA" id="ARBA00023128"/>
    </source>
</evidence>
<keyword evidence="6" id="KW-0653">Protein transport</keyword>
<dbReference type="PANTHER" id="PTHR10485:SF0">
    <property type="entry name" value="AT05822P-RELATED"/>
    <property type="match status" value="1"/>
</dbReference>
<keyword evidence="4" id="KW-0812">Transmembrane</keyword>
<accession>A0A9W8AT33</accession>
<evidence type="ECO:0000313" key="12">
    <source>
        <dbReference type="Proteomes" id="UP001150925"/>
    </source>
</evidence>
<evidence type="ECO:0000256" key="10">
    <source>
        <dbReference type="ARBA" id="ARBA00023136"/>
    </source>
</evidence>